<feature type="transmembrane region" description="Helical" evidence="7">
    <location>
        <begin position="93"/>
        <end position="119"/>
    </location>
</feature>
<evidence type="ECO:0000313" key="11">
    <source>
        <dbReference type="Proteomes" id="UP000198825"/>
    </source>
</evidence>
<dbReference type="InterPro" id="IPR035906">
    <property type="entry name" value="MetI-like_sf"/>
</dbReference>
<dbReference type="RefSeq" id="WP_091077939.1">
    <property type="nucleotide sequence ID" value="NZ_LT629799.1"/>
</dbReference>
<dbReference type="Pfam" id="PF00528">
    <property type="entry name" value="BPD_transp_1"/>
    <property type="match status" value="1"/>
</dbReference>
<protein>
    <submittedName>
        <fullName evidence="10">Multiple sugar transport system permease protein</fullName>
    </submittedName>
</protein>
<evidence type="ECO:0000256" key="2">
    <source>
        <dbReference type="ARBA" id="ARBA00022448"/>
    </source>
</evidence>
<feature type="transmembrane region" description="Helical" evidence="7">
    <location>
        <begin position="288"/>
        <end position="307"/>
    </location>
</feature>
<feature type="transmembrane region" description="Helical" evidence="7">
    <location>
        <begin position="131"/>
        <end position="152"/>
    </location>
</feature>
<dbReference type="EMBL" id="LT629799">
    <property type="protein sequence ID" value="SDV03104.1"/>
    <property type="molecule type" value="Genomic_DNA"/>
</dbReference>
<evidence type="ECO:0000256" key="6">
    <source>
        <dbReference type="ARBA" id="ARBA00023136"/>
    </source>
</evidence>
<feature type="domain" description="ABC transmembrane type-1" evidence="9">
    <location>
        <begin position="94"/>
        <end position="308"/>
    </location>
</feature>
<comment type="subcellular location">
    <subcellularLocation>
        <location evidence="1 7">Cell membrane</location>
        <topology evidence="1 7">Multi-pass membrane protein</topology>
    </subcellularLocation>
</comment>
<keyword evidence="3" id="KW-1003">Cell membrane</keyword>
<evidence type="ECO:0000256" key="7">
    <source>
        <dbReference type="RuleBase" id="RU363032"/>
    </source>
</evidence>
<gene>
    <name evidence="10" type="ORF">SAMN04488544_3745</name>
</gene>
<dbReference type="PANTHER" id="PTHR30193">
    <property type="entry name" value="ABC TRANSPORTER PERMEASE PROTEIN"/>
    <property type="match status" value="1"/>
</dbReference>
<dbReference type="STRING" id="546874.SAMN04488544_3745"/>
<dbReference type="Proteomes" id="UP000198825">
    <property type="component" value="Chromosome I"/>
</dbReference>
<organism evidence="10 11">
    <name type="scientific">Microlunatus sagamiharensis</name>
    <dbReference type="NCBI Taxonomy" id="546874"/>
    <lineage>
        <taxon>Bacteria</taxon>
        <taxon>Bacillati</taxon>
        <taxon>Actinomycetota</taxon>
        <taxon>Actinomycetes</taxon>
        <taxon>Propionibacteriales</taxon>
        <taxon>Propionibacteriaceae</taxon>
        <taxon>Microlunatus</taxon>
    </lineage>
</organism>
<dbReference type="GO" id="GO:0005886">
    <property type="term" value="C:plasma membrane"/>
    <property type="evidence" value="ECO:0007669"/>
    <property type="project" value="UniProtKB-SubCell"/>
</dbReference>
<dbReference type="PROSITE" id="PS50928">
    <property type="entry name" value="ABC_TM1"/>
    <property type="match status" value="1"/>
</dbReference>
<evidence type="ECO:0000256" key="5">
    <source>
        <dbReference type="ARBA" id="ARBA00022989"/>
    </source>
</evidence>
<feature type="transmembrane region" description="Helical" evidence="7">
    <location>
        <begin position="36"/>
        <end position="61"/>
    </location>
</feature>
<evidence type="ECO:0000256" key="1">
    <source>
        <dbReference type="ARBA" id="ARBA00004651"/>
    </source>
</evidence>
<feature type="transmembrane region" description="Helical" evidence="7">
    <location>
        <begin position="179"/>
        <end position="204"/>
    </location>
</feature>
<dbReference type="InterPro" id="IPR051393">
    <property type="entry name" value="ABC_transporter_permease"/>
</dbReference>
<evidence type="ECO:0000256" key="4">
    <source>
        <dbReference type="ARBA" id="ARBA00022692"/>
    </source>
</evidence>
<keyword evidence="4 7" id="KW-0812">Transmembrane</keyword>
<reference evidence="11" key="1">
    <citation type="submission" date="2016-10" db="EMBL/GenBank/DDBJ databases">
        <authorList>
            <person name="Varghese N."/>
            <person name="Submissions S."/>
        </authorList>
    </citation>
    <scope>NUCLEOTIDE SEQUENCE [LARGE SCALE GENOMIC DNA]</scope>
    <source>
        <strain evidence="11">DSM 21743</strain>
    </source>
</reference>
<keyword evidence="5 7" id="KW-1133">Transmembrane helix</keyword>
<keyword evidence="10" id="KW-0762">Sugar transport</keyword>
<keyword evidence="6 7" id="KW-0472">Membrane</keyword>
<name>A0A1H2NCK7_9ACTN</name>
<accession>A0A1H2NCK7</accession>
<feature type="transmembrane region" description="Helical" evidence="7">
    <location>
        <begin position="230"/>
        <end position="251"/>
    </location>
</feature>
<keyword evidence="11" id="KW-1185">Reference proteome</keyword>
<sequence>MSSAAALAAGENPVAPAGGSQPSSRRRGRSLWEPSALLFVGPSVLLALAFLILPMLGSFYYSTRKVSPLTGTSTPRGLENYTTMLSDPTFLRALVNTAVFTIITVPLSMGLGLALAVLMNSVLPWRKVWRTVVYLPLVISGVSVGLIGTFLYNEVIGVVNKLLLALGANGGVPWQSNGFWAFTSVVLVTVWIRVGFSMIIYLAALQAVPGDLYEAAGLEGANGWQRFRHITFPLVGPATFFLIIMNVIYSFQVFDTIFVLTNGGPGNSTEVLGTWAYKVAFGPTRDQGYGAAIGVVIFVLTLIFTIVQWRANRNRDVVA</sequence>
<evidence type="ECO:0000256" key="3">
    <source>
        <dbReference type="ARBA" id="ARBA00022475"/>
    </source>
</evidence>
<feature type="region of interest" description="Disordered" evidence="8">
    <location>
        <begin position="7"/>
        <end position="27"/>
    </location>
</feature>
<proteinExistence type="inferred from homology"/>
<dbReference type="PANTHER" id="PTHR30193:SF41">
    <property type="entry name" value="DIACETYLCHITOBIOSE UPTAKE SYSTEM PERMEASE PROTEIN NGCF"/>
    <property type="match status" value="1"/>
</dbReference>
<dbReference type="Gene3D" id="1.10.3720.10">
    <property type="entry name" value="MetI-like"/>
    <property type="match status" value="1"/>
</dbReference>
<evidence type="ECO:0000313" key="10">
    <source>
        <dbReference type="EMBL" id="SDV03104.1"/>
    </source>
</evidence>
<evidence type="ECO:0000256" key="8">
    <source>
        <dbReference type="SAM" id="MobiDB-lite"/>
    </source>
</evidence>
<dbReference type="CDD" id="cd06261">
    <property type="entry name" value="TM_PBP2"/>
    <property type="match status" value="1"/>
</dbReference>
<comment type="similarity">
    <text evidence="7">Belongs to the binding-protein-dependent transport system permease family.</text>
</comment>
<dbReference type="AlphaFoldDB" id="A0A1H2NCK7"/>
<dbReference type="SUPFAM" id="SSF161098">
    <property type="entry name" value="MetI-like"/>
    <property type="match status" value="1"/>
</dbReference>
<evidence type="ECO:0000259" key="9">
    <source>
        <dbReference type="PROSITE" id="PS50928"/>
    </source>
</evidence>
<dbReference type="OrthoDB" id="9804439at2"/>
<keyword evidence="2 7" id="KW-0813">Transport</keyword>
<dbReference type="InterPro" id="IPR000515">
    <property type="entry name" value="MetI-like"/>
</dbReference>
<dbReference type="GO" id="GO:0055085">
    <property type="term" value="P:transmembrane transport"/>
    <property type="evidence" value="ECO:0007669"/>
    <property type="project" value="InterPro"/>
</dbReference>